<sequence length="80" mass="9458">MPPSLRLPLLMAPEASMSHIHRQTPRQWMYVCYLNDVLGRGHCPPCLVERDPSRIKILPQWYVIVVLDWDKIETWVMRSS</sequence>
<organism evidence="2 3">
    <name type="scientific">Pichia sorbitophila (strain ATCC MYA-4447 / BCRC 22081 / CBS 7064 / NBRC 10061 / NRRL Y-12695)</name>
    <name type="common">Hybrid yeast</name>
    <dbReference type="NCBI Taxonomy" id="559304"/>
    <lineage>
        <taxon>Eukaryota</taxon>
        <taxon>Fungi</taxon>
        <taxon>Dikarya</taxon>
        <taxon>Ascomycota</taxon>
        <taxon>Saccharomycotina</taxon>
        <taxon>Pichiomycetes</taxon>
        <taxon>Debaryomycetaceae</taxon>
        <taxon>Millerozyma</taxon>
    </lineage>
</organism>
<dbReference type="InParanoid" id="G8YGH3"/>
<reference evidence="2" key="1">
    <citation type="submission" date="2011-10" db="EMBL/GenBank/DDBJ databases">
        <authorList>
            <person name="Genoscope - CEA"/>
        </authorList>
    </citation>
    <scope>NUCLEOTIDE SEQUENCE</scope>
</reference>
<dbReference type="HOGENOM" id="CLU_2590581_0_0_1"/>
<evidence type="ECO:0000313" key="3">
    <source>
        <dbReference type="Proteomes" id="UP000005222"/>
    </source>
</evidence>
<gene>
    <name evidence="2" type="primary">Piso0_003644</name>
    <name evidence="1" type="ORF">GNLVRS01_PISO0G16858g</name>
    <name evidence="2" type="ORF">GNLVRS01_PISO0H16859g</name>
</gene>
<evidence type="ECO:0000313" key="2">
    <source>
        <dbReference type="EMBL" id="CCE81290.1"/>
    </source>
</evidence>
<dbReference type="AlphaFoldDB" id="G8YGH3"/>
<accession>G8YGH3</accession>
<evidence type="ECO:0000313" key="1">
    <source>
        <dbReference type="EMBL" id="CCE80525.1"/>
    </source>
</evidence>
<keyword evidence="3" id="KW-1185">Reference proteome</keyword>
<protein>
    <submittedName>
        <fullName evidence="2">Piso0_003644 protein</fullName>
    </submittedName>
</protein>
<proteinExistence type="predicted"/>
<dbReference type="Proteomes" id="UP000005222">
    <property type="component" value="Chromosome G"/>
</dbReference>
<reference evidence="3" key="2">
    <citation type="journal article" date="2012" name="G3 (Bethesda)">
        <title>Pichia sorbitophila, an interspecies yeast hybrid reveals early steps of genome resolution following polyploidization.</title>
        <authorList>
            <person name="Leh Louis V."/>
            <person name="Despons L."/>
            <person name="Friedrich A."/>
            <person name="Martin T."/>
            <person name="Durrens P."/>
            <person name="Casaregola S."/>
            <person name="Neuveglise C."/>
            <person name="Fairhead C."/>
            <person name="Marck C."/>
            <person name="Cruz J.A."/>
            <person name="Straub M.L."/>
            <person name="Kugler V."/>
            <person name="Sacerdot C."/>
            <person name="Uzunov Z."/>
            <person name="Thierry A."/>
            <person name="Weiss S."/>
            <person name="Bleykasten C."/>
            <person name="De Montigny J."/>
            <person name="Jacques N."/>
            <person name="Jung P."/>
            <person name="Lemaire M."/>
            <person name="Mallet S."/>
            <person name="Morel G."/>
            <person name="Richard G.F."/>
            <person name="Sarkar A."/>
            <person name="Savel G."/>
            <person name="Schacherer J."/>
            <person name="Seret M.L."/>
            <person name="Talla E."/>
            <person name="Samson G."/>
            <person name="Jubin C."/>
            <person name="Poulain J."/>
            <person name="Vacherie B."/>
            <person name="Barbe V."/>
            <person name="Pelletier E."/>
            <person name="Sherman D.J."/>
            <person name="Westhof E."/>
            <person name="Weissenbach J."/>
            <person name="Baret P.V."/>
            <person name="Wincker P."/>
            <person name="Gaillardin C."/>
            <person name="Dujon B."/>
            <person name="Souciet J.L."/>
        </authorList>
    </citation>
    <scope>NUCLEOTIDE SEQUENCE [LARGE SCALE GENOMIC DNA]</scope>
    <source>
        <strain evidence="3">ATCC MYA-4447 / BCRC 22081 / CBS 7064 / NBRC 10061 / NRRL Y-12695</strain>
    </source>
</reference>
<dbReference type="EMBL" id="FO082053">
    <property type="protein sequence ID" value="CCE80525.1"/>
    <property type="molecule type" value="Genomic_DNA"/>
</dbReference>
<dbReference type="Proteomes" id="UP000005222">
    <property type="component" value="Chromosome H"/>
</dbReference>
<name>G8YGH3_PICSO</name>
<dbReference type="EMBL" id="FO082052">
    <property type="protein sequence ID" value="CCE81290.1"/>
    <property type="molecule type" value="Genomic_DNA"/>
</dbReference>